<gene>
    <name evidence="2" type="ORF">HUJ06_017595</name>
</gene>
<protein>
    <recommendedName>
        <fullName evidence="4">Transmembrane protein</fullName>
    </recommendedName>
</protein>
<sequence length="56" mass="6575">MLGNRNTCKKCDKRFLIIRLWLIVVDVGWLLVLIGNLFCRDVVFVVLRVPTVRRFG</sequence>
<keyword evidence="3" id="KW-1185">Reference proteome</keyword>
<keyword evidence="1" id="KW-0472">Membrane</keyword>
<dbReference type="EMBL" id="DUZY01000008">
    <property type="protein sequence ID" value="DAD47658.1"/>
    <property type="molecule type" value="Genomic_DNA"/>
</dbReference>
<reference evidence="2 3" key="1">
    <citation type="journal article" date="2020" name="Mol. Biol. Evol.">
        <title>Distinct Expression and Methylation Patterns for Genes with Different Fates following a Single Whole-Genome Duplication in Flowering Plants.</title>
        <authorList>
            <person name="Shi T."/>
            <person name="Rahmani R.S."/>
            <person name="Gugger P.F."/>
            <person name="Wang M."/>
            <person name="Li H."/>
            <person name="Zhang Y."/>
            <person name="Li Z."/>
            <person name="Wang Q."/>
            <person name="Van de Peer Y."/>
            <person name="Marchal K."/>
            <person name="Chen J."/>
        </authorList>
    </citation>
    <scope>NUCLEOTIDE SEQUENCE [LARGE SCALE GENOMIC DNA]</scope>
    <source>
        <tissue evidence="2">Leaf</tissue>
    </source>
</reference>
<keyword evidence="1" id="KW-1133">Transmembrane helix</keyword>
<name>A0A823A0E7_NELNU</name>
<dbReference type="Proteomes" id="UP000607653">
    <property type="component" value="Unassembled WGS sequence"/>
</dbReference>
<accession>A0A823A0E7</accession>
<keyword evidence="1" id="KW-0812">Transmembrane</keyword>
<evidence type="ECO:0000256" key="1">
    <source>
        <dbReference type="SAM" id="Phobius"/>
    </source>
</evidence>
<organism evidence="2 3">
    <name type="scientific">Nelumbo nucifera</name>
    <name type="common">Sacred lotus</name>
    <dbReference type="NCBI Taxonomy" id="4432"/>
    <lineage>
        <taxon>Eukaryota</taxon>
        <taxon>Viridiplantae</taxon>
        <taxon>Streptophyta</taxon>
        <taxon>Embryophyta</taxon>
        <taxon>Tracheophyta</taxon>
        <taxon>Spermatophyta</taxon>
        <taxon>Magnoliopsida</taxon>
        <taxon>Proteales</taxon>
        <taxon>Nelumbonaceae</taxon>
        <taxon>Nelumbo</taxon>
    </lineage>
</organism>
<evidence type="ECO:0008006" key="4">
    <source>
        <dbReference type="Google" id="ProtNLM"/>
    </source>
</evidence>
<evidence type="ECO:0000313" key="3">
    <source>
        <dbReference type="Proteomes" id="UP000607653"/>
    </source>
</evidence>
<evidence type="ECO:0000313" key="2">
    <source>
        <dbReference type="EMBL" id="DAD47658.1"/>
    </source>
</evidence>
<comment type="caution">
    <text evidence="2">The sequence shown here is derived from an EMBL/GenBank/DDBJ whole genome shotgun (WGS) entry which is preliminary data.</text>
</comment>
<proteinExistence type="predicted"/>
<dbReference type="AlphaFoldDB" id="A0A823A0E7"/>
<feature type="transmembrane region" description="Helical" evidence="1">
    <location>
        <begin position="20"/>
        <end position="38"/>
    </location>
</feature>